<keyword evidence="2 8" id="KW-0732">Signal</keyword>
<gene>
    <name evidence="9" type="ORF">MMF98_17340</name>
</gene>
<feature type="region of interest" description="Disordered" evidence="7">
    <location>
        <begin position="46"/>
        <end position="73"/>
    </location>
</feature>
<evidence type="ECO:0000256" key="5">
    <source>
        <dbReference type="ARBA" id="ARBA00023237"/>
    </source>
</evidence>
<dbReference type="InterPro" id="IPR032831">
    <property type="entry name" value="LptM_cons"/>
</dbReference>
<name>A0A9X1VXD1_9BURK</name>
<organism evidence="9 10">
    <name type="scientific">Variovorax terrae</name>
    <dbReference type="NCBI Taxonomy" id="2923278"/>
    <lineage>
        <taxon>Bacteria</taxon>
        <taxon>Pseudomonadati</taxon>
        <taxon>Pseudomonadota</taxon>
        <taxon>Betaproteobacteria</taxon>
        <taxon>Burkholderiales</taxon>
        <taxon>Comamonadaceae</taxon>
        <taxon>Variovorax</taxon>
    </lineage>
</organism>
<keyword evidence="6 9" id="KW-0449">Lipoprotein</keyword>
<feature type="compositionally biased region" description="Low complexity" evidence="7">
    <location>
        <begin position="56"/>
        <end position="73"/>
    </location>
</feature>
<evidence type="ECO:0000256" key="4">
    <source>
        <dbReference type="ARBA" id="ARBA00023139"/>
    </source>
</evidence>
<dbReference type="Proteomes" id="UP001139447">
    <property type="component" value="Unassembled WGS sequence"/>
</dbReference>
<evidence type="ECO:0000256" key="8">
    <source>
        <dbReference type="SAM" id="SignalP"/>
    </source>
</evidence>
<dbReference type="Pfam" id="PF13627">
    <property type="entry name" value="LptM_cons"/>
    <property type="match status" value="1"/>
</dbReference>
<dbReference type="EMBL" id="JALGBI010000002">
    <property type="protein sequence ID" value="MCJ0764980.1"/>
    <property type="molecule type" value="Genomic_DNA"/>
</dbReference>
<keyword evidence="3" id="KW-0472">Membrane</keyword>
<feature type="signal peptide" evidence="8">
    <location>
        <begin position="1"/>
        <end position="15"/>
    </location>
</feature>
<protein>
    <submittedName>
        <fullName evidence="9">Lipoprotein</fullName>
    </submittedName>
</protein>
<evidence type="ECO:0000256" key="1">
    <source>
        <dbReference type="ARBA" id="ARBA00004459"/>
    </source>
</evidence>
<keyword evidence="4" id="KW-0564">Palmitate</keyword>
<dbReference type="NCBIfam" id="NF047847">
    <property type="entry name" value="SS_mature_LptM"/>
    <property type="match status" value="1"/>
</dbReference>
<dbReference type="GO" id="GO:0009279">
    <property type="term" value="C:cell outer membrane"/>
    <property type="evidence" value="ECO:0007669"/>
    <property type="project" value="UniProtKB-SubCell"/>
</dbReference>
<evidence type="ECO:0000256" key="7">
    <source>
        <dbReference type="SAM" id="MobiDB-lite"/>
    </source>
</evidence>
<evidence type="ECO:0000256" key="3">
    <source>
        <dbReference type="ARBA" id="ARBA00023136"/>
    </source>
</evidence>
<dbReference type="AlphaFoldDB" id="A0A9X1VXD1"/>
<sequence length="73" mass="7057">MLNAPQILVSAIALAASAAALSGCGQKGALFLPTGPAAAQRATLPETLRPRLPGEADSPAAPAKPAASAPATQ</sequence>
<reference evidence="9" key="1">
    <citation type="submission" date="2022-03" db="EMBL/GenBank/DDBJ databases">
        <authorList>
            <person name="Woo C.Y."/>
        </authorList>
    </citation>
    <scope>NUCLEOTIDE SEQUENCE</scope>
    <source>
        <strain evidence="9">CYS-02</strain>
    </source>
</reference>
<comment type="caution">
    <text evidence="9">The sequence shown here is derived from an EMBL/GenBank/DDBJ whole genome shotgun (WGS) entry which is preliminary data.</text>
</comment>
<comment type="subcellular location">
    <subcellularLocation>
        <location evidence="1">Cell outer membrane</location>
        <topology evidence="1">Lipid-anchor</topology>
    </subcellularLocation>
</comment>
<feature type="chain" id="PRO_5040759222" evidence="8">
    <location>
        <begin position="16"/>
        <end position="73"/>
    </location>
</feature>
<keyword evidence="5" id="KW-0998">Cell outer membrane</keyword>
<accession>A0A9X1VXD1</accession>
<keyword evidence="10" id="KW-1185">Reference proteome</keyword>
<evidence type="ECO:0000313" key="9">
    <source>
        <dbReference type="EMBL" id="MCJ0764980.1"/>
    </source>
</evidence>
<evidence type="ECO:0000256" key="6">
    <source>
        <dbReference type="ARBA" id="ARBA00023288"/>
    </source>
</evidence>
<proteinExistence type="predicted"/>
<evidence type="ECO:0000313" key="10">
    <source>
        <dbReference type="Proteomes" id="UP001139447"/>
    </source>
</evidence>
<dbReference type="RefSeq" id="WP_243307972.1">
    <property type="nucleotide sequence ID" value="NZ_JALGBI010000002.1"/>
</dbReference>
<evidence type="ECO:0000256" key="2">
    <source>
        <dbReference type="ARBA" id="ARBA00022729"/>
    </source>
</evidence>